<dbReference type="PANTHER" id="PTHR14917:SF2">
    <property type="entry name" value="SPERMATOGENESIS-ASSOCIATED PROTEIN 7"/>
    <property type="match status" value="1"/>
</dbReference>
<feature type="compositionally biased region" description="Basic and acidic residues" evidence="1">
    <location>
        <begin position="92"/>
        <end position="113"/>
    </location>
</feature>
<name>A0ABQ7SSP1_PHRPL</name>
<accession>A0ABQ7SSP1</accession>
<keyword evidence="3" id="KW-1185">Reference proteome</keyword>
<dbReference type="Pfam" id="PF15244">
    <property type="entry name" value="HSD3"/>
    <property type="match status" value="2"/>
</dbReference>
<sequence>MEVKVPLAFKQFYSFCIDSSSRRLSNQYLIRDHMAVHYNKILSAKAAVDCSVPKSRLNSIKFSDQQRREKLRKEVERCEKEMISSRNVSRSSSRESRRPMSASCRKESLEAEGNRALPSCAPSEEKFGAGSLSLPEKQGAVPSSIGKPATKAALRASNVSVLSSSTSMSRLRFQAELEGPEKRDVADFQKIIKGVIQVEDKVSEKMKTVSQFSSPRMISPGSVQSPAIRRIQAEEEELLYLSFIQDITDEILKLGLFSNRALERLLERHIEQNKNHLDETKMRHLLEILKIDLGCKKEEKSSRGLDKYVLLENDPAEHLQLPNEVQSENMLAMSEEFSKAMDLITSESTTCSDNFQGLEIRDEIHDEHSKEIIEPGQVESDPSSIAVTDGNLDTSCTLPPTCNSTTCDADFEMSESLREVDDLKESLAESLPISTNNASQ</sequence>
<dbReference type="InterPro" id="IPR029357">
    <property type="entry name" value="SPATA7"/>
</dbReference>
<gene>
    <name evidence="2" type="ORF">JD844_020895</name>
</gene>
<feature type="region of interest" description="Disordered" evidence="1">
    <location>
        <begin position="82"/>
        <end position="122"/>
    </location>
</feature>
<comment type="caution">
    <text evidence="2">The sequence shown here is derived from an EMBL/GenBank/DDBJ whole genome shotgun (WGS) entry which is preliminary data.</text>
</comment>
<protein>
    <recommendedName>
        <fullName evidence="4">Spermatogenesis associated 7</fullName>
    </recommendedName>
</protein>
<evidence type="ECO:0000256" key="1">
    <source>
        <dbReference type="SAM" id="MobiDB-lite"/>
    </source>
</evidence>
<organism evidence="2 3">
    <name type="scientific">Phrynosoma platyrhinos</name>
    <name type="common">Desert horned lizard</name>
    <dbReference type="NCBI Taxonomy" id="52577"/>
    <lineage>
        <taxon>Eukaryota</taxon>
        <taxon>Metazoa</taxon>
        <taxon>Chordata</taxon>
        <taxon>Craniata</taxon>
        <taxon>Vertebrata</taxon>
        <taxon>Euteleostomi</taxon>
        <taxon>Lepidosauria</taxon>
        <taxon>Squamata</taxon>
        <taxon>Bifurcata</taxon>
        <taxon>Unidentata</taxon>
        <taxon>Episquamata</taxon>
        <taxon>Toxicofera</taxon>
        <taxon>Iguania</taxon>
        <taxon>Phrynosomatidae</taxon>
        <taxon>Phrynosomatinae</taxon>
        <taxon>Phrynosoma</taxon>
    </lineage>
</organism>
<proteinExistence type="predicted"/>
<dbReference type="Proteomes" id="UP000826234">
    <property type="component" value="Unassembled WGS sequence"/>
</dbReference>
<evidence type="ECO:0000313" key="3">
    <source>
        <dbReference type="Proteomes" id="UP000826234"/>
    </source>
</evidence>
<reference evidence="2 3" key="1">
    <citation type="journal article" date="2022" name="Gigascience">
        <title>A chromosome-level genome assembly and annotation of the desert horned lizard, Phrynosoma platyrhinos, provides insight into chromosomal rearrangements among reptiles.</title>
        <authorList>
            <person name="Koochekian N."/>
            <person name="Ascanio A."/>
            <person name="Farleigh K."/>
            <person name="Card D.C."/>
            <person name="Schield D.R."/>
            <person name="Castoe T.A."/>
            <person name="Jezkova T."/>
        </authorList>
    </citation>
    <scope>NUCLEOTIDE SEQUENCE [LARGE SCALE GENOMIC DNA]</scope>
    <source>
        <strain evidence="2">NK-2021</strain>
    </source>
</reference>
<dbReference type="EMBL" id="JAIPUX010003289">
    <property type="protein sequence ID" value="KAH0620441.1"/>
    <property type="molecule type" value="Genomic_DNA"/>
</dbReference>
<dbReference type="PANTHER" id="PTHR14917">
    <property type="entry name" value="SPERMATOGENESIS-ASSOCIATED PROTEIN 7"/>
    <property type="match status" value="1"/>
</dbReference>
<evidence type="ECO:0008006" key="4">
    <source>
        <dbReference type="Google" id="ProtNLM"/>
    </source>
</evidence>
<evidence type="ECO:0000313" key="2">
    <source>
        <dbReference type="EMBL" id="KAH0620441.1"/>
    </source>
</evidence>